<feature type="region of interest" description="Disordered" evidence="1">
    <location>
        <begin position="24"/>
        <end position="57"/>
    </location>
</feature>
<evidence type="ECO:0000256" key="1">
    <source>
        <dbReference type="SAM" id="MobiDB-lite"/>
    </source>
</evidence>
<feature type="compositionally biased region" description="Acidic residues" evidence="1">
    <location>
        <begin position="230"/>
        <end position="242"/>
    </location>
</feature>
<feature type="region of interest" description="Disordered" evidence="1">
    <location>
        <begin position="208"/>
        <end position="250"/>
    </location>
</feature>
<comment type="caution">
    <text evidence="2">The sequence shown here is derived from an EMBL/GenBank/DDBJ whole genome shotgun (WGS) entry which is preliminary data.</text>
</comment>
<keyword evidence="3" id="KW-1185">Reference proteome</keyword>
<feature type="compositionally biased region" description="Polar residues" evidence="1">
    <location>
        <begin position="447"/>
        <end position="459"/>
    </location>
</feature>
<protein>
    <submittedName>
        <fullName evidence="2">Uncharacterized protein</fullName>
    </submittedName>
</protein>
<organism evidence="2 3">
    <name type="scientific">Seminavis robusta</name>
    <dbReference type="NCBI Taxonomy" id="568900"/>
    <lineage>
        <taxon>Eukaryota</taxon>
        <taxon>Sar</taxon>
        <taxon>Stramenopiles</taxon>
        <taxon>Ochrophyta</taxon>
        <taxon>Bacillariophyta</taxon>
        <taxon>Bacillariophyceae</taxon>
        <taxon>Bacillariophycidae</taxon>
        <taxon>Naviculales</taxon>
        <taxon>Naviculaceae</taxon>
        <taxon>Seminavis</taxon>
    </lineage>
</organism>
<reference evidence="2" key="1">
    <citation type="submission" date="2020-06" db="EMBL/GenBank/DDBJ databases">
        <authorList>
            <consortium name="Plant Systems Biology data submission"/>
        </authorList>
    </citation>
    <scope>NUCLEOTIDE SEQUENCE</scope>
    <source>
        <strain evidence="2">D6</strain>
    </source>
</reference>
<proteinExistence type="predicted"/>
<evidence type="ECO:0000313" key="2">
    <source>
        <dbReference type="EMBL" id="CAB9506155.1"/>
    </source>
</evidence>
<feature type="region of interest" description="Disordered" evidence="1">
    <location>
        <begin position="404"/>
        <end position="474"/>
    </location>
</feature>
<feature type="compositionally biased region" description="Basic and acidic residues" evidence="1">
    <location>
        <begin position="763"/>
        <end position="778"/>
    </location>
</feature>
<feature type="region of interest" description="Disordered" evidence="1">
    <location>
        <begin position="499"/>
        <end position="519"/>
    </location>
</feature>
<sequence>MNHTDDLNSDDSDDEKELLSFNPFQKAALVSQSSPGSSDEETTSTPKEDPKSPTALEEQVRKKIKDNIEDYCFYGKSLDYNVDKLKWHLKPTKHGKDIECLPCRVLNDSELADHHKQKDGKIWIQYMLPNEFTRYEASSNQLTAMVQDNESETTMTVSAKHMDAYMEYLRAKKDKDMQPKYTTKKLLEEKCILEETVAFFSRQNKSCSHADASMTPSSSKPKSADHPNDSDDGSTDSEEEEDPKQYQSLTRIDSFDSVEIKKKKRQTIQAGCIVEYYHPNEIGGKQSYTATISAVKQGGSGFDVEFTEVGPRLLPGLNKSDRVKLIQKMHRRNLVPNADPVWMPLGKYTLRTSKLKGTECAVQKQAAKISALVEAQEETMKQNSDTALVADLMRPTKRRATMFASTTANAAEMPPLKKSRKSEQRANTTTTATSSRAFSSWRAKSGLTKSAPTGSRSAPTTTTTINQRKEMPTSRCTISEDWWKKTNAEEIHAQIDLNRKASAASTSRSRRAKKGSHMSTEHLELVLQVRNRLPSYIEESKGQLTATAVLNLLAFQSEEDDSGLGPFDRTHAENFLAGDKHMVLREDKSKSVAAALKKWLESVDPATKEEDGGNNPLNETMNRASQTQQLSETQPKDHLVPVPQNDQPEGHPANKDQQDRDDAMCKEPEVDPAPAPPKEDRDNNPLDEPMNLASKAQQLPETQPKDHLPHNDQPTDHIPHNDQQDRDGAVFKEQEVDLAPETKEDCEPMNLPSTTQQLPVTQPKDHLPHNDYPKDHQPHNGQPEGHQPNDDQQHCDDAMCKEQEECNPPVQPSTS</sequence>
<feature type="compositionally biased region" description="Basic and acidic residues" evidence="1">
    <location>
        <begin position="703"/>
        <end position="746"/>
    </location>
</feature>
<feature type="region of interest" description="Disordered" evidence="1">
    <location>
        <begin position="604"/>
        <end position="815"/>
    </location>
</feature>
<feature type="compositionally biased region" description="Low complexity" evidence="1">
    <location>
        <begin position="425"/>
        <end position="443"/>
    </location>
</feature>
<feature type="compositionally biased region" description="Basic and acidic residues" evidence="1">
    <location>
        <begin position="648"/>
        <end position="669"/>
    </location>
</feature>
<dbReference type="AlphaFoldDB" id="A0A9N8HBC6"/>
<evidence type="ECO:0000313" key="3">
    <source>
        <dbReference type="Proteomes" id="UP001153069"/>
    </source>
</evidence>
<feature type="compositionally biased region" description="Polar residues" evidence="1">
    <location>
        <begin position="615"/>
        <end position="633"/>
    </location>
</feature>
<gene>
    <name evidence="2" type="ORF">SEMRO_256_G100620.3</name>
</gene>
<name>A0A9N8HBC6_9STRA</name>
<accession>A0A9N8HBC6</accession>
<dbReference type="EMBL" id="CAICTM010000255">
    <property type="protein sequence ID" value="CAB9506155.1"/>
    <property type="molecule type" value="Genomic_DNA"/>
</dbReference>
<dbReference type="Proteomes" id="UP001153069">
    <property type="component" value="Unassembled WGS sequence"/>
</dbReference>
<feature type="compositionally biased region" description="Polar residues" evidence="1">
    <location>
        <begin position="751"/>
        <end position="760"/>
    </location>
</feature>
<feature type="compositionally biased region" description="Basic and acidic residues" evidence="1">
    <location>
        <begin position="787"/>
        <end position="804"/>
    </location>
</feature>